<dbReference type="CDD" id="cd00143">
    <property type="entry name" value="PP2Cc"/>
    <property type="match status" value="1"/>
</dbReference>
<dbReference type="SMART" id="SM00331">
    <property type="entry name" value="PP2C_SIG"/>
    <property type="match status" value="1"/>
</dbReference>
<dbReference type="InterPro" id="IPR015655">
    <property type="entry name" value="PP2C"/>
</dbReference>
<dbReference type="SMART" id="SM00332">
    <property type="entry name" value="PP2Cc"/>
    <property type="match status" value="1"/>
</dbReference>
<feature type="domain" description="PPM-type phosphatase" evidence="1">
    <location>
        <begin position="4"/>
        <end position="240"/>
    </location>
</feature>
<dbReference type="RefSeq" id="WP_271796304.1">
    <property type="nucleotide sequence ID" value="NZ_JAQMUC010000063.1"/>
</dbReference>
<comment type="caution">
    <text evidence="2">The sequence shown here is derived from an EMBL/GenBank/DDBJ whole genome shotgun (WGS) entry which is preliminary data.</text>
</comment>
<evidence type="ECO:0000313" key="3">
    <source>
        <dbReference type="Proteomes" id="UP001211249"/>
    </source>
</evidence>
<evidence type="ECO:0000259" key="1">
    <source>
        <dbReference type="PROSITE" id="PS51746"/>
    </source>
</evidence>
<protein>
    <submittedName>
        <fullName evidence="2">Protein phosphatase 2C domain-containing protein</fullName>
    </submittedName>
</protein>
<sequence length="242" mass="26351">MKLDSTGLSDPGLIRAYNQDCHYIDPAGRFFIVADGMGGHAGGEEASSIATQEIRSYLEQNWQSPESASKLLQQALSTANQAIVTDQQNHPERADMGTTAVVVVIRPGESPVCGHVGDSRLYRLRKSQLQQITEDHTWIAKALKIGDITPDEARVHPYRHVLSNCLGREDLNQISVQPLDLEQGDRLLLCSDGLTEELVDDKIASYLQGTHSLEIAAESLVAAAKEEGGHDNITVVLVSVET</sequence>
<dbReference type="Gene3D" id="3.60.40.10">
    <property type="entry name" value="PPM-type phosphatase domain"/>
    <property type="match status" value="1"/>
</dbReference>
<name>A0ABT5AGV6_9CYAN</name>
<keyword evidence="3" id="KW-1185">Reference proteome</keyword>
<dbReference type="InterPro" id="IPR001932">
    <property type="entry name" value="PPM-type_phosphatase-like_dom"/>
</dbReference>
<organism evidence="2 3">
    <name type="scientific">Dolichospermum planctonicum CS-1226</name>
    <dbReference type="NCBI Taxonomy" id="3021751"/>
    <lineage>
        <taxon>Bacteria</taxon>
        <taxon>Bacillati</taxon>
        <taxon>Cyanobacteriota</taxon>
        <taxon>Cyanophyceae</taxon>
        <taxon>Nostocales</taxon>
        <taxon>Aphanizomenonaceae</taxon>
        <taxon>Dolichospermum</taxon>
        <taxon>Dolichospermum planctonicum</taxon>
    </lineage>
</organism>
<gene>
    <name evidence="2" type="ORF">PN451_11900</name>
</gene>
<dbReference type="InterPro" id="IPR036457">
    <property type="entry name" value="PPM-type-like_dom_sf"/>
</dbReference>
<dbReference type="Proteomes" id="UP001211249">
    <property type="component" value="Unassembled WGS sequence"/>
</dbReference>
<evidence type="ECO:0000313" key="2">
    <source>
        <dbReference type="EMBL" id="MDB9536519.1"/>
    </source>
</evidence>
<dbReference type="EMBL" id="JAQMUC010000063">
    <property type="protein sequence ID" value="MDB9536519.1"/>
    <property type="molecule type" value="Genomic_DNA"/>
</dbReference>
<dbReference type="PANTHER" id="PTHR13832">
    <property type="entry name" value="PROTEIN PHOSPHATASE 2C"/>
    <property type="match status" value="1"/>
</dbReference>
<dbReference type="Pfam" id="PF13672">
    <property type="entry name" value="PP2C_2"/>
    <property type="match status" value="1"/>
</dbReference>
<accession>A0ABT5AGV6</accession>
<dbReference type="PANTHER" id="PTHR13832:SF827">
    <property type="entry name" value="PROTEIN PHOSPHATASE 1L"/>
    <property type="match status" value="1"/>
</dbReference>
<dbReference type="PROSITE" id="PS51746">
    <property type="entry name" value="PPM_2"/>
    <property type="match status" value="1"/>
</dbReference>
<reference evidence="2 3" key="1">
    <citation type="submission" date="2023-01" db="EMBL/GenBank/DDBJ databases">
        <title>Genomes from the Australian National Cyanobacteria Reference Collection.</title>
        <authorList>
            <person name="Willis A."/>
            <person name="Lee E.M.F."/>
        </authorList>
    </citation>
    <scope>NUCLEOTIDE SEQUENCE [LARGE SCALE GENOMIC DNA]</scope>
    <source>
        <strain evidence="2 3">CS-1226</strain>
    </source>
</reference>
<proteinExistence type="predicted"/>
<dbReference type="SUPFAM" id="SSF81606">
    <property type="entry name" value="PP2C-like"/>
    <property type="match status" value="1"/>
</dbReference>